<feature type="signal peptide" evidence="1">
    <location>
        <begin position="1"/>
        <end position="25"/>
    </location>
</feature>
<dbReference type="InParanoid" id="A0A7J7DIS9"/>
<accession>A0A7J7DIS9</accession>
<dbReference type="InterPro" id="IPR016140">
    <property type="entry name" value="Bifunc_inhib/LTP/seed_store"/>
</dbReference>
<feature type="chain" id="PRO_5029702170" evidence="1">
    <location>
        <begin position="26"/>
        <end position="101"/>
    </location>
</feature>
<dbReference type="Proteomes" id="UP000593562">
    <property type="component" value="Unassembled WGS sequence"/>
</dbReference>
<dbReference type="Gene3D" id="1.10.110.10">
    <property type="entry name" value="Plant lipid-transfer and hydrophobic proteins"/>
    <property type="match status" value="1"/>
</dbReference>
<dbReference type="InterPro" id="IPR044741">
    <property type="entry name" value="NsLTP-like"/>
</dbReference>
<reference evidence="3 4" key="1">
    <citation type="journal article" date="2020" name="Nat. Commun.">
        <title>Genome of Tripterygium wilfordii and identification of cytochrome P450 involved in triptolide biosynthesis.</title>
        <authorList>
            <person name="Tu L."/>
            <person name="Su P."/>
            <person name="Zhang Z."/>
            <person name="Gao L."/>
            <person name="Wang J."/>
            <person name="Hu T."/>
            <person name="Zhou J."/>
            <person name="Zhang Y."/>
            <person name="Zhao Y."/>
            <person name="Liu Y."/>
            <person name="Song Y."/>
            <person name="Tong Y."/>
            <person name="Lu Y."/>
            <person name="Yang J."/>
            <person name="Xu C."/>
            <person name="Jia M."/>
            <person name="Peters R.J."/>
            <person name="Huang L."/>
            <person name="Gao W."/>
        </authorList>
    </citation>
    <scope>NUCLEOTIDE SEQUENCE [LARGE SCALE GENOMIC DNA]</scope>
    <source>
        <strain evidence="4">cv. XIE 37</strain>
        <tissue evidence="3">Leaf</tissue>
    </source>
</reference>
<dbReference type="EMBL" id="JAAARO010000006">
    <property type="protein sequence ID" value="KAF5746262.1"/>
    <property type="molecule type" value="Genomic_DNA"/>
</dbReference>
<gene>
    <name evidence="3" type="ORF">HS088_TW06G00432</name>
</gene>
<sequence>MARKLGFLVVMVVVVVVAAFEGARGLSMCNMSEDGLNACKPSVTKPSPVDPSKECCQALSRADLKCLCSYRNSLFLPSLGIDPGLALALPAKCNLTPPATC</sequence>
<dbReference type="InterPro" id="IPR036312">
    <property type="entry name" value="Bifun_inhib/LTP/seed_sf"/>
</dbReference>
<comment type="caution">
    <text evidence="3">The sequence shown here is derived from an EMBL/GenBank/DDBJ whole genome shotgun (WGS) entry which is preliminary data.</text>
</comment>
<organism evidence="3 4">
    <name type="scientific">Tripterygium wilfordii</name>
    <name type="common">Thunder God vine</name>
    <dbReference type="NCBI Taxonomy" id="458696"/>
    <lineage>
        <taxon>Eukaryota</taxon>
        <taxon>Viridiplantae</taxon>
        <taxon>Streptophyta</taxon>
        <taxon>Embryophyta</taxon>
        <taxon>Tracheophyta</taxon>
        <taxon>Spermatophyta</taxon>
        <taxon>Magnoliopsida</taxon>
        <taxon>eudicotyledons</taxon>
        <taxon>Gunneridae</taxon>
        <taxon>Pentapetalae</taxon>
        <taxon>rosids</taxon>
        <taxon>fabids</taxon>
        <taxon>Celastrales</taxon>
        <taxon>Celastraceae</taxon>
        <taxon>Tripterygium</taxon>
    </lineage>
</organism>
<dbReference type="PANTHER" id="PTHR33122">
    <property type="entry name" value="LIPID BINDING PROTEIN-RELATED"/>
    <property type="match status" value="1"/>
</dbReference>
<dbReference type="OrthoDB" id="643149at2759"/>
<protein>
    <submittedName>
        <fullName evidence="3">Defective in induced resistance 1 protein</fullName>
    </submittedName>
</protein>
<dbReference type="CDD" id="cd04660">
    <property type="entry name" value="nsLTP_like"/>
    <property type="match status" value="1"/>
</dbReference>
<dbReference type="PANTHER" id="PTHR33122:SF60">
    <property type="entry name" value="LIPID-TRANSFER PROTEIN DIR1-RELATED"/>
    <property type="match status" value="1"/>
</dbReference>
<dbReference type="SUPFAM" id="SSF47699">
    <property type="entry name" value="Bifunctional inhibitor/lipid-transfer protein/seed storage 2S albumin"/>
    <property type="match status" value="1"/>
</dbReference>
<evidence type="ECO:0000313" key="4">
    <source>
        <dbReference type="Proteomes" id="UP000593562"/>
    </source>
</evidence>
<name>A0A7J7DIS9_TRIWF</name>
<dbReference type="GO" id="GO:0009627">
    <property type="term" value="P:systemic acquired resistance"/>
    <property type="evidence" value="ECO:0007669"/>
    <property type="project" value="InterPro"/>
</dbReference>
<dbReference type="AlphaFoldDB" id="A0A7J7DIS9"/>
<evidence type="ECO:0000256" key="1">
    <source>
        <dbReference type="SAM" id="SignalP"/>
    </source>
</evidence>
<dbReference type="InterPro" id="IPR039265">
    <property type="entry name" value="DIR1-like"/>
</dbReference>
<evidence type="ECO:0000313" key="3">
    <source>
        <dbReference type="EMBL" id="KAF5746262.1"/>
    </source>
</evidence>
<proteinExistence type="predicted"/>
<dbReference type="GO" id="GO:0005504">
    <property type="term" value="F:fatty acid binding"/>
    <property type="evidence" value="ECO:0007669"/>
    <property type="project" value="InterPro"/>
</dbReference>
<keyword evidence="1" id="KW-0732">Signal</keyword>
<evidence type="ECO:0000259" key="2">
    <source>
        <dbReference type="Pfam" id="PF14368"/>
    </source>
</evidence>
<feature type="domain" description="Bifunctional inhibitor/plant lipid transfer protein/seed storage helical" evidence="2">
    <location>
        <begin position="12"/>
        <end position="100"/>
    </location>
</feature>
<keyword evidence="4" id="KW-1185">Reference proteome</keyword>
<dbReference type="Pfam" id="PF14368">
    <property type="entry name" value="LTP_2"/>
    <property type="match status" value="1"/>
</dbReference>
<dbReference type="FunCoup" id="A0A7J7DIS9">
    <property type="interactions" value="295"/>
</dbReference>